<dbReference type="AlphaFoldDB" id="A0A164NYW4"/>
<keyword evidence="2" id="KW-1185">Reference proteome</keyword>
<gene>
    <name evidence="1" type="ORF">APZ42_030217</name>
</gene>
<reference evidence="1 2" key="1">
    <citation type="submission" date="2016-03" db="EMBL/GenBank/DDBJ databases">
        <title>EvidentialGene: Evidence-directed Construction of Genes on Genomes.</title>
        <authorList>
            <person name="Gilbert D.G."/>
            <person name="Choi J.-H."/>
            <person name="Mockaitis K."/>
            <person name="Colbourne J."/>
            <person name="Pfrender M."/>
        </authorList>
    </citation>
    <scope>NUCLEOTIDE SEQUENCE [LARGE SCALE GENOMIC DNA]</scope>
    <source>
        <strain evidence="1 2">Xinb3</strain>
        <tissue evidence="1">Complete organism</tissue>
    </source>
</reference>
<name>A0A164NYW4_9CRUS</name>
<sequence length="77" mass="8665">MAVLVKTMFRVLPWSKNPGLLTVSACPLGQGKPAYDLRRNFSPLRSARQADVFKIQESSKESPQLQISLREESFNTV</sequence>
<dbReference type="EMBL" id="LRGB01002776">
    <property type="protein sequence ID" value="KZS06362.1"/>
    <property type="molecule type" value="Genomic_DNA"/>
</dbReference>
<organism evidence="1 2">
    <name type="scientific">Daphnia magna</name>
    <dbReference type="NCBI Taxonomy" id="35525"/>
    <lineage>
        <taxon>Eukaryota</taxon>
        <taxon>Metazoa</taxon>
        <taxon>Ecdysozoa</taxon>
        <taxon>Arthropoda</taxon>
        <taxon>Crustacea</taxon>
        <taxon>Branchiopoda</taxon>
        <taxon>Diplostraca</taxon>
        <taxon>Cladocera</taxon>
        <taxon>Anomopoda</taxon>
        <taxon>Daphniidae</taxon>
        <taxon>Daphnia</taxon>
    </lineage>
</organism>
<dbReference type="Proteomes" id="UP000076858">
    <property type="component" value="Unassembled WGS sequence"/>
</dbReference>
<proteinExistence type="predicted"/>
<accession>A0A164NYW4</accession>
<evidence type="ECO:0000313" key="1">
    <source>
        <dbReference type="EMBL" id="KZS06362.1"/>
    </source>
</evidence>
<protein>
    <submittedName>
        <fullName evidence="1">Uncharacterized protein</fullName>
    </submittedName>
</protein>
<comment type="caution">
    <text evidence="1">The sequence shown here is derived from an EMBL/GenBank/DDBJ whole genome shotgun (WGS) entry which is preliminary data.</text>
</comment>
<evidence type="ECO:0000313" key="2">
    <source>
        <dbReference type="Proteomes" id="UP000076858"/>
    </source>
</evidence>